<evidence type="ECO:0000313" key="2">
    <source>
        <dbReference type="Proteomes" id="UP000005096"/>
    </source>
</evidence>
<dbReference type="InterPro" id="IPR050484">
    <property type="entry name" value="Transf_Hexapept/Carb_Anhydrase"/>
</dbReference>
<dbReference type="InterPro" id="IPR047324">
    <property type="entry name" value="LbH_gamma_CA-like"/>
</dbReference>
<reference evidence="1 2" key="1">
    <citation type="journal article" date="2010" name="Stand. Genomic Sci.">
        <title>Non-contiguous finished genome sequence of Aminomonas paucivorans type strain (GLU-3).</title>
        <authorList>
            <person name="Pitluck S."/>
            <person name="Yasawong M."/>
            <person name="Held B."/>
            <person name="Lapidus A."/>
            <person name="Nolan M."/>
            <person name="Copeland A."/>
            <person name="Lucas S."/>
            <person name="Del Rio T.G."/>
            <person name="Tice H."/>
            <person name="Cheng J.F."/>
            <person name="Chertkov O."/>
            <person name="Goodwin L."/>
            <person name="Tapia R."/>
            <person name="Han C."/>
            <person name="Liolios K."/>
            <person name="Ivanova N."/>
            <person name="Mavromatis K."/>
            <person name="Ovchinnikova G."/>
            <person name="Pati A."/>
            <person name="Chen A."/>
            <person name="Palaniappan K."/>
            <person name="Land M."/>
            <person name="Hauser L."/>
            <person name="Chang Y.J."/>
            <person name="Jeffries C.D."/>
            <person name="Pukall R."/>
            <person name="Spring S."/>
            <person name="Rohde M."/>
            <person name="Sikorski J."/>
            <person name="Goker M."/>
            <person name="Woyke T."/>
            <person name="Bristow J."/>
            <person name="Eisen J.A."/>
            <person name="Markowitz V."/>
            <person name="Hugenholtz P."/>
            <person name="Kyrpides N.C."/>
            <person name="Klenk H.P."/>
        </authorList>
    </citation>
    <scope>NUCLEOTIDE SEQUENCE [LARGE SCALE GENOMIC DNA]</scope>
    <source>
        <strain evidence="1 2">DSM 12260</strain>
    </source>
</reference>
<dbReference type="CDD" id="cd04645">
    <property type="entry name" value="LbH_gamma_CA_like"/>
    <property type="match status" value="1"/>
</dbReference>
<dbReference type="PaxDb" id="584708-Apau_1499"/>
<dbReference type="AlphaFoldDB" id="E3D112"/>
<dbReference type="eggNOG" id="COG0663">
    <property type="taxonomic scope" value="Bacteria"/>
</dbReference>
<dbReference type="PANTHER" id="PTHR13061">
    <property type="entry name" value="DYNACTIN SUBUNIT P25"/>
    <property type="match status" value="1"/>
</dbReference>
<evidence type="ECO:0000313" key="1">
    <source>
        <dbReference type="EMBL" id="EFQ23918.1"/>
    </source>
</evidence>
<gene>
    <name evidence="1" type="ORF">Apau_1499</name>
</gene>
<sequence length="177" mass="18812">MTLGCQDLPLYPFEGTFPKIAPSAFVAPTAALVGRVELGEQASVWHHAVLRGDINRIVLGARSNIQDGCILHVTEDLEVWVGEDVTVGHGAILHGCRVENRCLIAMRATVLDGAVVGEGSIVAAGALVPEGAVIPPGSLVMGLPGRVVRQTREADREKLAELASSYVELALRYRGLR</sequence>
<proteinExistence type="predicted"/>
<dbReference type="InterPro" id="IPR001451">
    <property type="entry name" value="Hexapep"/>
</dbReference>
<dbReference type="InterPro" id="IPR011004">
    <property type="entry name" value="Trimer_LpxA-like_sf"/>
</dbReference>
<dbReference type="PANTHER" id="PTHR13061:SF29">
    <property type="entry name" value="GAMMA CARBONIC ANHYDRASE-LIKE 1, MITOCHONDRIAL-RELATED"/>
    <property type="match status" value="1"/>
</dbReference>
<dbReference type="SUPFAM" id="SSF51161">
    <property type="entry name" value="Trimeric LpxA-like enzymes"/>
    <property type="match status" value="1"/>
</dbReference>
<protein>
    <submittedName>
        <fullName evidence="1">Transferase hexapeptide repeat protein</fullName>
    </submittedName>
</protein>
<keyword evidence="1" id="KW-0808">Transferase</keyword>
<dbReference type="STRING" id="584708.Apau_1499"/>
<dbReference type="Gene3D" id="2.160.10.10">
    <property type="entry name" value="Hexapeptide repeat proteins"/>
    <property type="match status" value="1"/>
</dbReference>
<name>E3D112_9BACT</name>
<dbReference type="Pfam" id="PF00132">
    <property type="entry name" value="Hexapep"/>
    <property type="match status" value="1"/>
</dbReference>
<accession>E3D112</accession>
<dbReference type="Proteomes" id="UP000005096">
    <property type="component" value="Chromosome"/>
</dbReference>
<dbReference type="GO" id="GO:0016740">
    <property type="term" value="F:transferase activity"/>
    <property type="evidence" value="ECO:0007669"/>
    <property type="project" value="UniProtKB-KW"/>
</dbReference>
<dbReference type="EMBL" id="CM001022">
    <property type="protein sequence ID" value="EFQ23918.1"/>
    <property type="molecule type" value="Genomic_DNA"/>
</dbReference>
<organism evidence="1 2">
    <name type="scientific">Aminomonas paucivorans DSM 12260</name>
    <dbReference type="NCBI Taxonomy" id="584708"/>
    <lineage>
        <taxon>Bacteria</taxon>
        <taxon>Thermotogati</taxon>
        <taxon>Synergistota</taxon>
        <taxon>Synergistia</taxon>
        <taxon>Synergistales</taxon>
        <taxon>Synergistaceae</taxon>
        <taxon>Aminomonas</taxon>
    </lineage>
</organism>
<dbReference type="RefSeq" id="WP_006301123.1">
    <property type="nucleotide sequence ID" value="NZ_CM001022.1"/>
</dbReference>
<dbReference type="HOGENOM" id="CLU_064827_4_1_0"/>
<keyword evidence="2" id="KW-1185">Reference proteome</keyword>